<proteinExistence type="predicted"/>
<dbReference type="NCBIfam" id="NF006162">
    <property type="entry name" value="PRK08306.1"/>
    <property type="match status" value="1"/>
</dbReference>
<dbReference type="GO" id="GO:0051287">
    <property type="term" value="F:NAD binding"/>
    <property type="evidence" value="ECO:0007669"/>
    <property type="project" value="InterPro"/>
</dbReference>
<feature type="domain" description="D-isomer specific 2-hydroxyacid dehydrogenase NAD-binding" evidence="1">
    <location>
        <begin position="152"/>
        <end position="246"/>
    </location>
</feature>
<protein>
    <submittedName>
        <fullName evidence="3">Lactate dehydrogenase and related dehydrogenases</fullName>
    </submittedName>
</protein>
<accession>A0A0S6UCX4</accession>
<organism evidence="3">
    <name type="scientific">Moorella thermoacetica Y72</name>
    <dbReference type="NCBI Taxonomy" id="1325331"/>
    <lineage>
        <taxon>Bacteria</taxon>
        <taxon>Bacillati</taxon>
        <taxon>Bacillota</taxon>
        <taxon>Clostridia</taxon>
        <taxon>Neomoorellales</taxon>
        <taxon>Neomoorellaceae</taxon>
        <taxon>Neomoorella</taxon>
    </lineage>
</organism>
<dbReference type="RefSeq" id="WP_025774524.1">
    <property type="nucleotide sequence ID" value="NZ_DF238840.1"/>
</dbReference>
<dbReference type="EMBL" id="DF238840">
    <property type="protein sequence ID" value="GAF26810.1"/>
    <property type="molecule type" value="Genomic_DNA"/>
</dbReference>
<name>A0A0S6UCX4_NEOTH</name>
<dbReference type="Pfam" id="PF02826">
    <property type="entry name" value="2-Hacid_dh_C"/>
    <property type="match status" value="1"/>
</dbReference>
<reference evidence="3" key="1">
    <citation type="journal article" date="2014" name="Gene">
        <title>Genome-guided analysis of transformation efficiency and carbon dioxide assimilation by Moorella thermoacetica Y72.</title>
        <authorList>
            <person name="Tsukahara K."/>
            <person name="Kita A."/>
            <person name="Nakashimada Y."/>
            <person name="Hoshino T."/>
            <person name="Murakami K."/>
        </authorList>
    </citation>
    <scope>NUCLEOTIDE SEQUENCE [LARGE SCALE GENOMIC DNA]</scope>
    <source>
        <strain evidence="3">Y72</strain>
    </source>
</reference>
<dbReference type="Pfam" id="PF16924">
    <property type="entry name" value="DpaA_N"/>
    <property type="match status" value="1"/>
</dbReference>
<dbReference type="InterPro" id="IPR006140">
    <property type="entry name" value="D-isomer_DH_NAD-bd"/>
</dbReference>
<dbReference type="Proteomes" id="UP000063718">
    <property type="component" value="Unassembled WGS sequence"/>
</dbReference>
<evidence type="ECO:0000259" key="2">
    <source>
        <dbReference type="Pfam" id="PF16924"/>
    </source>
</evidence>
<feature type="domain" description="Dipicolinate synthase subunit A N-terminal" evidence="2">
    <location>
        <begin position="9"/>
        <end position="124"/>
    </location>
</feature>
<gene>
    <name evidence="3" type="ORF">MTY_2150</name>
</gene>
<dbReference type="InterPro" id="IPR031629">
    <property type="entry name" value="DpaA_N"/>
</dbReference>
<dbReference type="Gene3D" id="3.40.50.720">
    <property type="entry name" value="NAD(P)-binding Rossmann-like Domain"/>
    <property type="match status" value="1"/>
</dbReference>
<sequence length="297" mass="30771">MGGMLTGIKVAMLGGDAREAILLEELLRQGAEVQACGLPEVPGGGGYACYDDPRATVRGVRVVILPVPGVNSEGRIHAPGSQQPLYFNQELAEAIPAGTLVLVGVARPLLKEMATAGGWQLVETADRDEMAILNSIPTAEGALMLAMQELPITLHGSRAFVLGLGRTGFTLARMLAGVGALVTVVDRGAADRARAYAEGWRAVAFTDLAGVIGEADVIFNTVPAQVLTASVLAATSPGVLIIDLASAPGGTDFAAATAMKRRAMLAPGLPGKVAPRTAGLILARLYPTLILEYLERL</sequence>
<dbReference type="AlphaFoldDB" id="A0A0S6UCX4"/>
<dbReference type="InterPro" id="IPR036291">
    <property type="entry name" value="NAD(P)-bd_dom_sf"/>
</dbReference>
<evidence type="ECO:0000313" key="3">
    <source>
        <dbReference type="EMBL" id="GAF26810.1"/>
    </source>
</evidence>
<dbReference type="SUPFAM" id="SSF51735">
    <property type="entry name" value="NAD(P)-binding Rossmann-fold domains"/>
    <property type="match status" value="1"/>
</dbReference>
<evidence type="ECO:0000259" key="1">
    <source>
        <dbReference type="Pfam" id="PF02826"/>
    </source>
</evidence>